<dbReference type="PANTHER" id="PTHR27006">
    <property type="entry name" value="PROMASTIGOTE SURFACE ANTIGEN PROTEIN PSA"/>
    <property type="match status" value="1"/>
</dbReference>
<evidence type="ECO:0000313" key="2">
    <source>
        <dbReference type="Proteomes" id="UP000019116"/>
    </source>
</evidence>
<evidence type="ECO:0000313" key="1">
    <source>
        <dbReference type="EnsemblPlants" id="TraesCS2A02G051000.1"/>
    </source>
</evidence>
<dbReference type="OrthoDB" id="1111053at2759"/>
<dbReference type="Gramene" id="TraesCS2A02G051000.1">
    <property type="protein sequence ID" value="TraesCS2A02G051000.1"/>
    <property type="gene ID" value="TraesCS2A02G051000"/>
</dbReference>
<dbReference type="OMA" id="EVANSCH"/>
<dbReference type="Gramene" id="TraesCS2A03G0096300.1">
    <property type="protein sequence ID" value="TraesCS2A03G0096300.1.CDS"/>
    <property type="gene ID" value="TraesCS2A03G0096300"/>
</dbReference>
<keyword evidence="2" id="KW-1185">Reference proteome</keyword>
<reference evidence="1" key="1">
    <citation type="submission" date="2018-08" db="EMBL/GenBank/DDBJ databases">
        <authorList>
            <person name="Rossello M."/>
        </authorList>
    </citation>
    <scope>NUCLEOTIDE SEQUENCE [LARGE SCALE GENOMIC DNA]</scope>
    <source>
        <strain evidence="1">cv. Chinese Spring</strain>
    </source>
</reference>
<dbReference type="STRING" id="4565.A0A3B6ARS9"/>
<dbReference type="Proteomes" id="UP000019116">
    <property type="component" value="Chromosome 2A"/>
</dbReference>
<accession>A0A3B6ARS9</accession>
<dbReference type="PANTHER" id="PTHR27006:SF617">
    <property type="entry name" value="PROTEIN KINASE DOMAIN-CONTAINING PROTEIN"/>
    <property type="match status" value="1"/>
</dbReference>
<dbReference type="Gramene" id="TraesKAR2A01G0019380.1">
    <property type="protein sequence ID" value="cds.TraesKAR2A01G0019380.1"/>
    <property type="gene ID" value="TraesKAR2A01G0019380"/>
</dbReference>
<proteinExistence type="predicted"/>
<name>A0A3B6ARS9_WHEAT</name>
<dbReference type="EnsemblPlants" id="TraesCS2A02G051000.1">
    <property type="protein sequence ID" value="TraesCS2A02G051000.1"/>
    <property type="gene ID" value="TraesCS2A02G051000"/>
</dbReference>
<evidence type="ECO:0008006" key="3">
    <source>
        <dbReference type="Google" id="ProtNLM"/>
    </source>
</evidence>
<reference evidence="1" key="2">
    <citation type="submission" date="2018-10" db="UniProtKB">
        <authorList>
            <consortium name="EnsemblPlants"/>
        </authorList>
    </citation>
    <scope>IDENTIFICATION</scope>
</reference>
<dbReference type="Gene3D" id="1.10.510.10">
    <property type="entry name" value="Transferase(Phosphotransferase) domain 1"/>
    <property type="match status" value="1"/>
</dbReference>
<protein>
    <recommendedName>
        <fullName evidence="3">S-locus receptor kinase C-terminal domain-containing protein</fullName>
    </recommendedName>
</protein>
<dbReference type="SMR" id="A0A3B6ARS9"/>
<sequence length="105" mass="11436">MIAHAWNLLEENRSLELLDQAVCGGCSPAELEHVTTCIQVGLLCVQESPSQRPQMAVVIPMLSHQQVPGRPLRPVVCTPVRTPADLLNVVNTSSNELTITNLEGR</sequence>
<dbReference type="AlphaFoldDB" id="A0A3B6ARS9"/>
<dbReference type="Gramene" id="TraesWEE_scaffold_003525_01G000500.1">
    <property type="protein sequence ID" value="TraesWEE_scaffold_003525_01G000500.1"/>
    <property type="gene ID" value="TraesWEE_scaffold_003525_01G000500"/>
</dbReference>
<organism evidence="1">
    <name type="scientific">Triticum aestivum</name>
    <name type="common">Wheat</name>
    <dbReference type="NCBI Taxonomy" id="4565"/>
    <lineage>
        <taxon>Eukaryota</taxon>
        <taxon>Viridiplantae</taxon>
        <taxon>Streptophyta</taxon>
        <taxon>Embryophyta</taxon>
        <taxon>Tracheophyta</taxon>
        <taxon>Spermatophyta</taxon>
        <taxon>Magnoliopsida</taxon>
        <taxon>Liliopsida</taxon>
        <taxon>Poales</taxon>
        <taxon>Poaceae</taxon>
        <taxon>BOP clade</taxon>
        <taxon>Pooideae</taxon>
        <taxon>Triticodae</taxon>
        <taxon>Triticeae</taxon>
        <taxon>Triticinae</taxon>
        <taxon>Triticum</taxon>
    </lineage>
</organism>